<dbReference type="OrthoDB" id="8557943at2"/>
<dbReference type="STRING" id="717773.Thicy_1196"/>
<dbReference type="Gene3D" id="3.40.1260.10">
    <property type="entry name" value="DsrEFH-like"/>
    <property type="match status" value="1"/>
</dbReference>
<dbReference type="AlphaFoldDB" id="F6D8W3"/>
<keyword evidence="1" id="KW-0472">Membrane</keyword>
<gene>
    <name evidence="2" type="ordered locus">Thicy_1196</name>
</gene>
<dbReference type="eggNOG" id="COG1416">
    <property type="taxonomic scope" value="Bacteria"/>
</dbReference>
<dbReference type="Proteomes" id="UP000009232">
    <property type="component" value="Chromosome"/>
</dbReference>
<evidence type="ECO:0000313" key="2">
    <source>
        <dbReference type="EMBL" id="AEG31963.1"/>
    </source>
</evidence>
<protein>
    <recommendedName>
        <fullName evidence="4">Transmembrane anti-sigma factor</fullName>
    </recommendedName>
</protein>
<dbReference type="eggNOG" id="COG5662">
    <property type="taxonomic scope" value="Bacteria"/>
</dbReference>
<evidence type="ECO:0008006" key="4">
    <source>
        <dbReference type="Google" id="ProtNLM"/>
    </source>
</evidence>
<dbReference type="EMBL" id="CP002776">
    <property type="protein sequence ID" value="AEG31963.1"/>
    <property type="molecule type" value="Genomic_DNA"/>
</dbReference>
<dbReference type="PANTHER" id="PTHR37691:SF1">
    <property type="entry name" value="BLR3518 PROTEIN"/>
    <property type="match status" value="1"/>
</dbReference>
<keyword evidence="1" id="KW-1133">Transmembrane helix</keyword>
<name>F6D8W3_THICA</name>
<evidence type="ECO:0000313" key="3">
    <source>
        <dbReference type="Proteomes" id="UP000009232"/>
    </source>
</evidence>
<keyword evidence="3" id="KW-1185">Reference proteome</keyword>
<sequence>MNPHFKPYELDQYIDGELDPAERLALESRLKQDAESREQICVKRHIKAQIAHHYKQIKPIKGINSQPITKPKAKTKFNAGWGYAAAGFTGLLLGIMLSLSPSSLDQVNSIPIAANKFVIHLDNNDQGKMAESIQKAGLLLREQPNSQVQIITNHEGIELFNAQNANAEDIIALLQQHQNLELVACRRTLDRIERGGKTFDLIPAVNINEPAVDEVVKRLKDGWTYIKI</sequence>
<keyword evidence="1" id="KW-0812">Transmembrane</keyword>
<dbReference type="InterPro" id="IPR027396">
    <property type="entry name" value="DsrEFH-like"/>
</dbReference>
<proteinExistence type="predicted"/>
<reference evidence="2 3" key="1">
    <citation type="submission" date="2011-05" db="EMBL/GenBank/DDBJ databases">
        <title>Complete sequence of Thioalkalimicrobium cyclicum ALM1.</title>
        <authorList>
            <consortium name="US DOE Joint Genome Institute"/>
            <person name="Lucas S."/>
            <person name="Han J."/>
            <person name="Lapidus A."/>
            <person name="Cheng J.-F."/>
            <person name="Goodwin L."/>
            <person name="Pitluck S."/>
            <person name="Peters L."/>
            <person name="Mikhailova N."/>
            <person name="Davenport K."/>
            <person name="Han C."/>
            <person name="Tapia R."/>
            <person name="Land M."/>
            <person name="Hauser L."/>
            <person name="Kyrpides N."/>
            <person name="Ivanova N."/>
            <person name="Pagani I."/>
            <person name="Kappler U."/>
            <person name="Woyke T."/>
        </authorList>
    </citation>
    <scope>NUCLEOTIDE SEQUENCE [LARGE SCALE GENOMIC DNA]</scope>
    <source>
        <strain evidence="3">DSM 14477 / JCM 11371 / ALM1</strain>
    </source>
</reference>
<dbReference type="KEGG" id="tcy:Thicy_1196"/>
<accession>F6D8W3</accession>
<feature type="transmembrane region" description="Helical" evidence="1">
    <location>
        <begin position="80"/>
        <end position="99"/>
    </location>
</feature>
<dbReference type="RefSeq" id="WP_013835739.1">
    <property type="nucleotide sequence ID" value="NC_015581.1"/>
</dbReference>
<dbReference type="HOGENOM" id="CLU_1184597_0_0_6"/>
<organism evidence="2 3">
    <name type="scientific">Thiomicrospira cyclica (strain DSM 14477 / JCM 11371 / ALM1)</name>
    <name type="common">Thioalkalimicrobium cyclicum</name>
    <dbReference type="NCBI Taxonomy" id="717773"/>
    <lineage>
        <taxon>Bacteria</taxon>
        <taxon>Pseudomonadati</taxon>
        <taxon>Pseudomonadota</taxon>
        <taxon>Gammaproteobacteria</taxon>
        <taxon>Thiotrichales</taxon>
        <taxon>Piscirickettsiaceae</taxon>
        <taxon>Thiomicrospira</taxon>
    </lineage>
</organism>
<dbReference type="SUPFAM" id="SSF75169">
    <property type="entry name" value="DsrEFH-like"/>
    <property type="match status" value="1"/>
</dbReference>
<evidence type="ECO:0000256" key="1">
    <source>
        <dbReference type="SAM" id="Phobius"/>
    </source>
</evidence>
<dbReference type="PANTHER" id="PTHR37691">
    <property type="entry name" value="BLR3518 PROTEIN"/>
    <property type="match status" value="1"/>
</dbReference>